<evidence type="ECO:0000313" key="3">
    <source>
        <dbReference type="Proteomes" id="UP000474778"/>
    </source>
</evidence>
<feature type="domain" description="Thioredoxin" evidence="1">
    <location>
        <begin position="16"/>
        <end position="102"/>
    </location>
</feature>
<protein>
    <submittedName>
        <fullName evidence="2">Thioredoxin</fullName>
    </submittedName>
</protein>
<comment type="caution">
    <text evidence="2">The sequence shown here is derived from an EMBL/GenBank/DDBJ whole genome shotgun (WGS) entry which is preliminary data.</text>
</comment>
<organism evidence="2 3">
    <name type="scientific">Shewanella insulae</name>
    <dbReference type="NCBI Taxonomy" id="2681496"/>
    <lineage>
        <taxon>Bacteria</taxon>
        <taxon>Pseudomonadati</taxon>
        <taxon>Pseudomonadota</taxon>
        <taxon>Gammaproteobacteria</taxon>
        <taxon>Alteromonadales</taxon>
        <taxon>Shewanellaceae</taxon>
        <taxon>Shewanella</taxon>
    </lineage>
</organism>
<dbReference type="InterPro" id="IPR036249">
    <property type="entry name" value="Thioredoxin-like_sf"/>
</dbReference>
<evidence type="ECO:0000259" key="1">
    <source>
        <dbReference type="Pfam" id="PF00085"/>
    </source>
</evidence>
<evidence type="ECO:0000313" key="2">
    <source>
        <dbReference type="EMBL" id="MXR69180.1"/>
    </source>
</evidence>
<dbReference type="Proteomes" id="UP000474778">
    <property type="component" value="Unassembled WGS sequence"/>
</dbReference>
<dbReference type="SUPFAM" id="SSF52833">
    <property type="entry name" value="Thioredoxin-like"/>
    <property type="match status" value="1"/>
</dbReference>
<proteinExistence type="predicted"/>
<sequence length="113" mass="12694">MAQLTADHIESNEALGDYLAAHEAVLLLFGGAHCGVCQSIKPRLLQMLVVEFPKMQLCYIDCAEQGEIAAAHRVFTLPVVELYFHGQPFERFIKVFSMAEVREAIARPYQLLD</sequence>
<dbReference type="EMBL" id="WRPA01000009">
    <property type="protein sequence ID" value="MXR69180.1"/>
    <property type="molecule type" value="Genomic_DNA"/>
</dbReference>
<dbReference type="AlphaFoldDB" id="A0A6L7HYV1"/>
<dbReference type="Pfam" id="PF00085">
    <property type="entry name" value="Thioredoxin"/>
    <property type="match status" value="1"/>
</dbReference>
<dbReference type="RefSeq" id="WP_160796122.1">
    <property type="nucleotide sequence ID" value="NZ_WRPA01000009.1"/>
</dbReference>
<keyword evidence="3" id="KW-1185">Reference proteome</keyword>
<dbReference type="CDD" id="cd02947">
    <property type="entry name" value="TRX_family"/>
    <property type="match status" value="1"/>
</dbReference>
<accession>A0A6L7HYV1</accession>
<reference evidence="2 3" key="1">
    <citation type="submission" date="2019-12" db="EMBL/GenBank/DDBJ databases">
        <title>Shewanella insulae sp. nov., isolated from a tidal flat.</title>
        <authorList>
            <person name="Yoon J.-H."/>
        </authorList>
    </citation>
    <scope>NUCLEOTIDE SEQUENCE [LARGE SCALE GENOMIC DNA]</scope>
    <source>
        <strain evidence="2 3">JBTF-M18</strain>
    </source>
</reference>
<name>A0A6L7HYV1_9GAMM</name>
<gene>
    <name evidence="2" type="ORF">GNT65_10910</name>
</gene>
<dbReference type="Gene3D" id="3.40.30.10">
    <property type="entry name" value="Glutaredoxin"/>
    <property type="match status" value="1"/>
</dbReference>
<dbReference type="InterPro" id="IPR013766">
    <property type="entry name" value="Thioredoxin_domain"/>
</dbReference>